<dbReference type="SUPFAM" id="SSF54236">
    <property type="entry name" value="Ubiquitin-like"/>
    <property type="match status" value="1"/>
</dbReference>
<dbReference type="EMBL" id="CAKKNE010000001">
    <property type="protein sequence ID" value="CAH0365296.1"/>
    <property type="molecule type" value="Genomic_DNA"/>
</dbReference>
<evidence type="ECO:0000313" key="3">
    <source>
        <dbReference type="Proteomes" id="UP000789595"/>
    </source>
</evidence>
<evidence type="ECO:0000259" key="1">
    <source>
        <dbReference type="PROSITE" id="PS50053"/>
    </source>
</evidence>
<protein>
    <recommendedName>
        <fullName evidence="1">Ubiquitin-like domain-containing protein</fullName>
    </recommendedName>
</protein>
<comment type="caution">
    <text evidence="2">The sequence shown here is derived from an EMBL/GenBank/DDBJ whole genome shotgun (WGS) entry which is preliminary data.</text>
</comment>
<keyword evidence="3" id="KW-1185">Reference proteome</keyword>
<dbReference type="InterPro" id="IPR000626">
    <property type="entry name" value="Ubiquitin-like_dom"/>
</dbReference>
<organism evidence="2 3">
    <name type="scientific">Pelagomonas calceolata</name>
    <dbReference type="NCBI Taxonomy" id="35677"/>
    <lineage>
        <taxon>Eukaryota</taxon>
        <taxon>Sar</taxon>
        <taxon>Stramenopiles</taxon>
        <taxon>Ochrophyta</taxon>
        <taxon>Pelagophyceae</taxon>
        <taxon>Pelagomonadales</taxon>
        <taxon>Pelagomonadaceae</taxon>
        <taxon>Pelagomonas</taxon>
    </lineage>
</organism>
<dbReference type="Gene3D" id="3.10.20.90">
    <property type="entry name" value="Phosphatidylinositol 3-kinase Catalytic Subunit, Chain A, domain 1"/>
    <property type="match status" value="1"/>
</dbReference>
<dbReference type="PANTHER" id="PTHR10666">
    <property type="entry name" value="UBIQUITIN"/>
    <property type="match status" value="1"/>
</dbReference>
<gene>
    <name evidence="2" type="ORF">PECAL_1P17290</name>
</gene>
<dbReference type="Proteomes" id="UP000789595">
    <property type="component" value="Unassembled WGS sequence"/>
</dbReference>
<name>A0A8J2SCR5_9STRA</name>
<dbReference type="InterPro" id="IPR029071">
    <property type="entry name" value="Ubiquitin-like_domsf"/>
</dbReference>
<dbReference type="InterPro" id="IPR019956">
    <property type="entry name" value="Ubiquitin_dom"/>
</dbReference>
<dbReference type="PROSITE" id="PS50053">
    <property type="entry name" value="UBIQUITIN_2"/>
    <property type="match status" value="1"/>
</dbReference>
<feature type="domain" description="Ubiquitin-like" evidence="1">
    <location>
        <begin position="206"/>
        <end position="281"/>
    </location>
</feature>
<dbReference type="InterPro" id="IPR050158">
    <property type="entry name" value="Ubiquitin_ubiquitin-like"/>
</dbReference>
<accession>A0A8J2SCR5</accession>
<dbReference type="SMART" id="SM00213">
    <property type="entry name" value="UBQ"/>
    <property type="match status" value="1"/>
</dbReference>
<evidence type="ECO:0000313" key="2">
    <source>
        <dbReference type="EMBL" id="CAH0365296.1"/>
    </source>
</evidence>
<dbReference type="FunFam" id="3.10.20.90:FF:000160">
    <property type="entry name" value="Polyubiquitin-C"/>
    <property type="match status" value="1"/>
</dbReference>
<sequence length="369" mass="40703">MHKTLTTSSKKIPGRRREAYKTLLQARTPVTDRRSKSSAFRSARNASAAPAGIATALCHGHLTCPKMATCTLTYGNDTHSFPLDSSGASYFKLLREARAAFALDNVGIRIKAAPGRLSAVPMLKKAELTDGAVVFLDDYGLDYELLRSGYGLYTLEESRGTCVEHIHWFESPQLVVETPVLGPPDQSGSTLHATSAPTSSPVTGTFQIYVKTLTGKALTLRVTSSSTIDDVKQKIQDKEGIPPDQQRLVFEDKQLEDRGTLRDYNIQPKLTLHLILRLRGGMYTPPSAQGGLPKTFTVMTPRGGEHEVTWTFESLDDVIERVRKMDEEEYACERRAGEDDAAYIARLKALAEGWRREAREIGAEEAKSA</sequence>
<dbReference type="AlphaFoldDB" id="A0A8J2SCR5"/>
<proteinExistence type="predicted"/>
<reference evidence="2" key="1">
    <citation type="submission" date="2021-11" db="EMBL/GenBank/DDBJ databases">
        <authorList>
            <consortium name="Genoscope - CEA"/>
            <person name="William W."/>
        </authorList>
    </citation>
    <scope>NUCLEOTIDE SEQUENCE</scope>
</reference>
<dbReference type="PRINTS" id="PR00348">
    <property type="entry name" value="UBIQUITIN"/>
</dbReference>
<dbReference type="Pfam" id="PF00240">
    <property type="entry name" value="ubiquitin"/>
    <property type="match status" value="1"/>
</dbReference>
<dbReference type="OrthoDB" id="428577at2759"/>